<evidence type="ECO:0000313" key="2">
    <source>
        <dbReference type="Proteomes" id="UP000317122"/>
    </source>
</evidence>
<gene>
    <name evidence="1" type="ORF">IQ26_03805</name>
</gene>
<dbReference type="Proteomes" id="UP000317122">
    <property type="component" value="Unassembled WGS sequence"/>
</dbReference>
<evidence type="ECO:0000313" key="1">
    <source>
        <dbReference type="EMBL" id="TWI34047.1"/>
    </source>
</evidence>
<keyword evidence="2" id="KW-1185">Reference proteome</keyword>
<name>A0A562NPC5_9HYPH</name>
<organism evidence="1 2">
    <name type="scientific">Mesorhizobium tianshanense</name>
    <dbReference type="NCBI Taxonomy" id="39844"/>
    <lineage>
        <taxon>Bacteria</taxon>
        <taxon>Pseudomonadati</taxon>
        <taxon>Pseudomonadota</taxon>
        <taxon>Alphaproteobacteria</taxon>
        <taxon>Hyphomicrobiales</taxon>
        <taxon>Phyllobacteriaceae</taxon>
        <taxon>Mesorhizobium</taxon>
    </lineage>
</organism>
<dbReference type="EMBL" id="VLKT01000023">
    <property type="protein sequence ID" value="TWI34047.1"/>
    <property type="molecule type" value="Genomic_DNA"/>
</dbReference>
<proteinExistence type="predicted"/>
<reference evidence="1 2" key="1">
    <citation type="journal article" date="2015" name="Stand. Genomic Sci.">
        <title>Genomic Encyclopedia of Bacterial and Archaeal Type Strains, Phase III: the genomes of soil and plant-associated and newly described type strains.</title>
        <authorList>
            <person name="Whitman W.B."/>
            <person name="Woyke T."/>
            <person name="Klenk H.P."/>
            <person name="Zhou Y."/>
            <person name="Lilburn T.G."/>
            <person name="Beck B.J."/>
            <person name="De Vos P."/>
            <person name="Vandamme P."/>
            <person name="Eisen J.A."/>
            <person name="Garrity G."/>
            <person name="Hugenholtz P."/>
            <person name="Kyrpides N.C."/>
        </authorList>
    </citation>
    <scope>NUCLEOTIDE SEQUENCE [LARGE SCALE GENOMIC DNA]</scope>
    <source>
        <strain evidence="1 2">CGMCC 1.2546</strain>
    </source>
</reference>
<comment type="caution">
    <text evidence="1">The sequence shown here is derived from an EMBL/GenBank/DDBJ whole genome shotgun (WGS) entry which is preliminary data.</text>
</comment>
<sequence length="84" mass="9705">MCWGWCARPQTIVVGRRVRDLGILLTYVLTRILAVDVAHNPANLVYLSKPKAVRKLGKIFITRNRTANHRNYARDPERIGIYNM</sequence>
<protein>
    <submittedName>
        <fullName evidence="1">Uncharacterized protein</fullName>
    </submittedName>
</protein>
<dbReference type="AlphaFoldDB" id="A0A562NPC5"/>
<accession>A0A562NPC5</accession>